<comment type="caution">
    <text evidence="6">The sequence shown here is derived from an EMBL/GenBank/DDBJ whole genome shotgun (WGS) entry which is preliminary data.</text>
</comment>
<keyword evidence="6" id="KW-0540">Nuclease</keyword>
<dbReference type="Pfam" id="PF00149">
    <property type="entry name" value="Metallophos"/>
    <property type="match status" value="1"/>
</dbReference>
<dbReference type="InterPro" id="IPR004843">
    <property type="entry name" value="Calcineurin-like_PHP"/>
</dbReference>
<dbReference type="PANTHER" id="PTHR42988">
    <property type="entry name" value="PHOSPHOHYDROLASE"/>
    <property type="match status" value="1"/>
</dbReference>
<evidence type="ECO:0000256" key="4">
    <source>
        <dbReference type="ARBA" id="ARBA00025742"/>
    </source>
</evidence>
<evidence type="ECO:0000259" key="5">
    <source>
        <dbReference type="Pfam" id="PF00149"/>
    </source>
</evidence>
<dbReference type="AlphaFoldDB" id="A0AAE3VF02"/>
<evidence type="ECO:0000256" key="2">
    <source>
        <dbReference type="ARBA" id="ARBA00022801"/>
    </source>
</evidence>
<comment type="similarity">
    <text evidence="4">Belongs to the cyclic nucleotide phosphodiesterase class-III family.</text>
</comment>
<keyword evidence="3" id="KW-0408">Iron</keyword>
<dbReference type="InterPro" id="IPR050884">
    <property type="entry name" value="CNP_phosphodiesterase-III"/>
</dbReference>
<dbReference type="PANTHER" id="PTHR42988:SF2">
    <property type="entry name" value="CYCLIC NUCLEOTIDE PHOSPHODIESTERASE CBUA0032-RELATED"/>
    <property type="match status" value="1"/>
</dbReference>
<evidence type="ECO:0000256" key="3">
    <source>
        <dbReference type="ARBA" id="ARBA00023004"/>
    </source>
</evidence>
<dbReference type="SUPFAM" id="SSF56300">
    <property type="entry name" value="Metallo-dependent phosphatases"/>
    <property type="match status" value="1"/>
</dbReference>
<dbReference type="InterPro" id="IPR029052">
    <property type="entry name" value="Metallo-depent_PP-like"/>
</dbReference>
<keyword evidence="2" id="KW-0378">Hydrolase</keyword>
<dbReference type="RefSeq" id="WP_307260365.1">
    <property type="nucleotide sequence ID" value="NZ_JAUSVL010000001.1"/>
</dbReference>
<organism evidence="6 7">
    <name type="scientific">Oligosphaera ethanolica</name>
    <dbReference type="NCBI Taxonomy" id="760260"/>
    <lineage>
        <taxon>Bacteria</taxon>
        <taxon>Pseudomonadati</taxon>
        <taxon>Lentisphaerota</taxon>
        <taxon>Oligosphaeria</taxon>
        <taxon>Oligosphaerales</taxon>
        <taxon>Oligosphaeraceae</taxon>
        <taxon>Oligosphaera</taxon>
    </lineage>
</organism>
<evidence type="ECO:0000313" key="6">
    <source>
        <dbReference type="EMBL" id="MDQ0289024.1"/>
    </source>
</evidence>
<dbReference type="EMBL" id="JAUSVL010000001">
    <property type="protein sequence ID" value="MDQ0289024.1"/>
    <property type="molecule type" value="Genomic_DNA"/>
</dbReference>
<accession>A0AAE3VF02</accession>
<protein>
    <submittedName>
        <fullName evidence="6">DNA repair exonuclease SbcCD nuclease subunit</fullName>
    </submittedName>
</protein>
<evidence type="ECO:0000313" key="7">
    <source>
        <dbReference type="Proteomes" id="UP001238163"/>
    </source>
</evidence>
<name>A0AAE3VF02_9BACT</name>
<keyword evidence="1" id="KW-0479">Metal-binding</keyword>
<keyword evidence="7" id="KW-1185">Reference proteome</keyword>
<sequence>MRIVHFSDIHAGLFPRSAAALTDKRLLGALNYLLRRRHACRPERVERLASRLEQLRPDWVVCSGDLSSIGSPEEFALACDWLRPIRELAGDRFIYVPGNHDVYVRDQACRRALAASFHELNSHRWQLADLPLAMTSTDAQLVMIPGAVPVGMLRSSGRLSDNEEARLAAILSEPRPAGAIRVGIGHFPPCHADGRPLGARRALAGADAILEHLTAGRLDVLLCGHIHDPFAYALPNRSAVLCAGSLTLTGSFLVLDYEPGQHWSSQFHHVDTD</sequence>
<dbReference type="GO" id="GO:0046872">
    <property type="term" value="F:metal ion binding"/>
    <property type="evidence" value="ECO:0007669"/>
    <property type="project" value="UniProtKB-KW"/>
</dbReference>
<proteinExistence type="inferred from homology"/>
<evidence type="ECO:0000256" key="1">
    <source>
        <dbReference type="ARBA" id="ARBA00022723"/>
    </source>
</evidence>
<dbReference type="GO" id="GO:0004527">
    <property type="term" value="F:exonuclease activity"/>
    <property type="evidence" value="ECO:0007669"/>
    <property type="project" value="UniProtKB-KW"/>
</dbReference>
<gene>
    <name evidence="6" type="ORF">J3R75_001131</name>
</gene>
<keyword evidence="6" id="KW-0269">Exonuclease</keyword>
<reference evidence="6" key="1">
    <citation type="submission" date="2023-07" db="EMBL/GenBank/DDBJ databases">
        <title>Genomic Encyclopedia of Type Strains, Phase IV (KMG-IV): sequencing the most valuable type-strain genomes for metagenomic binning, comparative biology and taxonomic classification.</title>
        <authorList>
            <person name="Goeker M."/>
        </authorList>
    </citation>
    <scope>NUCLEOTIDE SEQUENCE</scope>
    <source>
        <strain evidence="6">DSM 24202</strain>
    </source>
</reference>
<feature type="domain" description="Calcineurin-like phosphoesterase" evidence="5">
    <location>
        <begin position="1"/>
        <end position="229"/>
    </location>
</feature>
<dbReference type="Proteomes" id="UP001238163">
    <property type="component" value="Unassembled WGS sequence"/>
</dbReference>
<dbReference type="Gene3D" id="3.60.21.10">
    <property type="match status" value="1"/>
</dbReference>